<proteinExistence type="predicted"/>
<dbReference type="Proteomes" id="UP000304864">
    <property type="component" value="Chromosome"/>
</dbReference>
<dbReference type="PROSITE" id="PS50887">
    <property type="entry name" value="GGDEF"/>
    <property type="match status" value="1"/>
</dbReference>
<evidence type="ECO:0000259" key="5">
    <source>
        <dbReference type="PROSITE" id="PS50887"/>
    </source>
</evidence>
<dbReference type="PANTHER" id="PTHR45138">
    <property type="entry name" value="REGULATORY COMPONENTS OF SENSORY TRANSDUCTION SYSTEM"/>
    <property type="match status" value="1"/>
</dbReference>
<dbReference type="OrthoDB" id="9776960at2"/>
<dbReference type="InterPro" id="IPR001610">
    <property type="entry name" value="PAC"/>
</dbReference>
<dbReference type="InterPro" id="IPR013655">
    <property type="entry name" value="PAS_fold_3"/>
</dbReference>
<dbReference type="PANTHER" id="PTHR45138:SF9">
    <property type="entry name" value="DIGUANYLATE CYCLASE DGCM-RELATED"/>
    <property type="match status" value="1"/>
</dbReference>
<dbReference type="Gene3D" id="3.30.70.270">
    <property type="match status" value="1"/>
</dbReference>
<evidence type="ECO:0000256" key="1">
    <source>
        <dbReference type="ARBA" id="ARBA00001946"/>
    </source>
</evidence>
<comment type="cofactor">
    <cofactor evidence="1">
        <name>Mg(2+)</name>
        <dbReference type="ChEBI" id="CHEBI:18420"/>
    </cofactor>
</comment>
<dbReference type="InterPro" id="IPR000014">
    <property type="entry name" value="PAS"/>
</dbReference>
<feature type="domain" description="GGDEF" evidence="5">
    <location>
        <begin position="206"/>
        <end position="333"/>
    </location>
</feature>
<dbReference type="CDD" id="cd01949">
    <property type="entry name" value="GGDEF"/>
    <property type="match status" value="1"/>
</dbReference>
<dbReference type="Gene3D" id="3.30.450.20">
    <property type="entry name" value="PAS domain"/>
    <property type="match status" value="1"/>
</dbReference>
<dbReference type="EMBL" id="CP040602">
    <property type="protein sequence ID" value="QCU90362.1"/>
    <property type="molecule type" value="Genomic_DNA"/>
</dbReference>
<gene>
    <name evidence="6" type="ORF">FE785_06820</name>
</gene>
<dbReference type="InterPro" id="IPR043128">
    <property type="entry name" value="Rev_trsase/Diguanyl_cyclase"/>
</dbReference>
<evidence type="ECO:0000259" key="4">
    <source>
        <dbReference type="PROSITE" id="PS50113"/>
    </source>
</evidence>
<dbReference type="KEGG" id="thig:FE785_06820"/>
<reference evidence="6 7" key="1">
    <citation type="submission" date="2019-05" db="EMBL/GenBank/DDBJ databases">
        <title>Thiomicrorhabdus sediminis sp. nov, a novel sulfur-oxidizing bacterium isolated from coastal sediment.</title>
        <authorList>
            <person name="Liu X."/>
        </authorList>
    </citation>
    <scope>NUCLEOTIDE SEQUENCE [LARGE SCALE GENOMIC DNA]</scope>
    <source>
        <strain evidence="6 7">G1</strain>
    </source>
</reference>
<dbReference type="NCBIfam" id="TIGR00254">
    <property type="entry name" value="GGDEF"/>
    <property type="match status" value="1"/>
</dbReference>
<dbReference type="PROSITE" id="PS50113">
    <property type="entry name" value="PAC"/>
    <property type="match status" value="1"/>
</dbReference>
<dbReference type="SMART" id="SM00267">
    <property type="entry name" value="GGDEF"/>
    <property type="match status" value="1"/>
</dbReference>
<keyword evidence="7" id="KW-1185">Reference proteome</keyword>
<organism evidence="6 7">
    <name type="scientific">Thiomicrorhabdus sediminis</name>
    <dbReference type="NCBI Taxonomy" id="2580412"/>
    <lineage>
        <taxon>Bacteria</taxon>
        <taxon>Pseudomonadati</taxon>
        <taxon>Pseudomonadota</taxon>
        <taxon>Gammaproteobacteria</taxon>
        <taxon>Thiotrichales</taxon>
        <taxon>Piscirickettsiaceae</taxon>
        <taxon>Thiomicrorhabdus</taxon>
    </lineage>
</organism>
<sequence>MSSKMVNHTLNAILDIIREGVWDWDAKTGHVSRSPGWYRMLGYDVGSFAEDVFTWENVIHPDDYARVMEHFEAYTTGKSDLYKIEYRCKKADGDYLWIEDAAKIVDRFADGQVSRMIGAHLNIDDRIRAENDLKKKNQLLKQGNLSLEYLLEDKNAELEFSNKQLEYKIKQIETLSTTDALTKVGNRRNFEITLNNEVARAKRYHHPLSMIMLDIDFFKKINDEHGHQTGDEVLIGLAGMLKEQLRENDCIARWGGEEFVMILPETTLYQAHILSERFREMISGLHFSKGLTITCSFGVSEFEKDEETDDFFSRIDRFVYQAKERGRNCVVAA</sequence>
<dbReference type="SUPFAM" id="SSF55785">
    <property type="entry name" value="PYP-like sensor domain (PAS domain)"/>
    <property type="match status" value="1"/>
</dbReference>
<dbReference type="SMART" id="SM00086">
    <property type="entry name" value="PAC"/>
    <property type="match status" value="1"/>
</dbReference>
<protein>
    <recommendedName>
        <fullName evidence="2">diguanylate cyclase</fullName>
        <ecNumber evidence="2">2.7.7.65</ecNumber>
    </recommendedName>
</protein>
<dbReference type="InterPro" id="IPR035965">
    <property type="entry name" value="PAS-like_dom_sf"/>
</dbReference>
<dbReference type="AlphaFoldDB" id="A0A4P9K5U3"/>
<dbReference type="Pfam" id="PF08447">
    <property type="entry name" value="PAS_3"/>
    <property type="match status" value="1"/>
</dbReference>
<feature type="domain" description="PAC" evidence="4">
    <location>
        <begin position="82"/>
        <end position="135"/>
    </location>
</feature>
<dbReference type="SUPFAM" id="SSF55073">
    <property type="entry name" value="Nucleotide cyclase"/>
    <property type="match status" value="1"/>
</dbReference>
<evidence type="ECO:0000313" key="7">
    <source>
        <dbReference type="Proteomes" id="UP000304864"/>
    </source>
</evidence>
<dbReference type="NCBIfam" id="TIGR00229">
    <property type="entry name" value="sensory_box"/>
    <property type="match status" value="1"/>
</dbReference>
<dbReference type="FunFam" id="3.30.70.270:FF:000001">
    <property type="entry name" value="Diguanylate cyclase domain protein"/>
    <property type="match status" value="1"/>
</dbReference>
<evidence type="ECO:0000313" key="6">
    <source>
        <dbReference type="EMBL" id="QCU90362.1"/>
    </source>
</evidence>
<dbReference type="InterPro" id="IPR000160">
    <property type="entry name" value="GGDEF_dom"/>
</dbReference>
<dbReference type="RefSeq" id="WP_138565037.1">
    <property type="nucleotide sequence ID" value="NZ_CP040602.1"/>
</dbReference>
<dbReference type="InterPro" id="IPR050469">
    <property type="entry name" value="Diguanylate_Cyclase"/>
</dbReference>
<dbReference type="InterPro" id="IPR000700">
    <property type="entry name" value="PAS-assoc_C"/>
</dbReference>
<evidence type="ECO:0000256" key="3">
    <source>
        <dbReference type="ARBA" id="ARBA00034247"/>
    </source>
</evidence>
<dbReference type="InterPro" id="IPR029787">
    <property type="entry name" value="Nucleotide_cyclase"/>
</dbReference>
<dbReference type="Pfam" id="PF00990">
    <property type="entry name" value="GGDEF"/>
    <property type="match status" value="1"/>
</dbReference>
<dbReference type="GO" id="GO:0052621">
    <property type="term" value="F:diguanylate cyclase activity"/>
    <property type="evidence" value="ECO:0007669"/>
    <property type="project" value="UniProtKB-EC"/>
</dbReference>
<comment type="catalytic activity">
    <reaction evidence="3">
        <text>2 GTP = 3',3'-c-di-GMP + 2 diphosphate</text>
        <dbReference type="Rhea" id="RHEA:24898"/>
        <dbReference type="ChEBI" id="CHEBI:33019"/>
        <dbReference type="ChEBI" id="CHEBI:37565"/>
        <dbReference type="ChEBI" id="CHEBI:58805"/>
        <dbReference type="EC" id="2.7.7.65"/>
    </reaction>
</comment>
<name>A0A4P9K5U3_9GAMM</name>
<accession>A0A4P9K5U3</accession>
<evidence type="ECO:0000256" key="2">
    <source>
        <dbReference type="ARBA" id="ARBA00012528"/>
    </source>
</evidence>
<dbReference type="EC" id="2.7.7.65" evidence="2"/>